<keyword evidence="6 17" id="KW-0378">Hydrolase</keyword>
<dbReference type="GO" id="GO:0003678">
    <property type="term" value="F:DNA helicase activity"/>
    <property type="evidence" value="ECO:0007669"/>
    <property type="project" value="UniProtKB-UniRule"/>
</dbReference>
<comment type="subcellular location">
    <subcellularLocation>
        <location evidence="1 17">Nucleus</location>
    </subcellularLocation>
</comment>
<dbReference type="PANTHER" id="PTHR11472:SF34">
    <property type="entry name" value="REGULATOR OF TELOMERE ELONGATION HELICASE 1"/>
    <property type="match status" value="1"/>
</dbReference>
<accession>A0ABD2MHT7</accession>
<sequence length="889" mass="101346">MISTNINGIDVQFPFEPYDIQKEYMSKVIECLSREQNGLLESPTGTGKTLSLLCASLAWLETKKTQFQLEQKTMLDKGDEFVKTLNDQLRENSGRTGKSFLGLPTIIYASRTHSQLSQAVSEMKLTAYNYMKACVIGSREQMCIHPQVVAEQNNQTKITLCNLKVKTRSCHFYNGLQRNKEELEFGKAKIVDIEDMISLGKKHKFCPYFMAKELKSSADIIFMPYNYLIEPKFRKNLGIQLANNIIILDEAHNIERVCEDSASFQIKSTDIALAIEEVTVAMKKLTEEPIMFDDEDIPKDFSAEDLIVLKQMLLDLEKEFDVVPINTGPEGTSFGGLFIFELLEKAGIKDGNNKIIINLLEKLVEYLSVTAGDNAFQRKGTALKLLEDSLRIIFAEVSNEYKCRIETSYKVHMAIEDLKFSKSSKTACKILNFWCLSPGFGMKMLQDEGIRCCILTSGTLAPLKPLITELEFTNPIHLENSHVIKDNQICVRIISNGPDNEKLSCTYHNRGNENYMRSLGSTIMNITRLIPNGLLIFFPSYPILNSCMNYWQKQGIWSNICQFKPIYTEPRDKVSFSNAMVEYYEKIKHPDLKGAIFMGVCRGKISEGLDFADNNGRAVLIVGLPYPPLKDPRVVLKKKYLDHCKFTNAEYIAGDKWYTLEACRAVNQAIGRVIRHKNDYGAILLLDERFNNYNIKSQLSGWLRNRIKPVQNFGELTRDLRLFFKNASEQLPLSNNSQKKNYVIQDEKSEYNQENCTPISNGTYNCFGFNSSENSINIGDSSASSCSNSINTKKGNLERYKRGIEKQISGITKRMKIRLIPNASNETSVPENEVNVLSEDTKEYIAMVRKAFDVETFKCFVSLLKSYQMNKNIEDMKAELDKIFYHDML</sequence>
<feature type="domain" description="Helicase ATP-binding" evidence="18">
    <location>
        <begin position="7"/>
        <end position="313"/>
    </location>
</feature>
<keyword evidence="7 17" id="KW-0347">Helicase</keyword>
<dbReference type="GO" id="GO:0010569">
    <property type="term" value="P:regulation of double-strand break repair via homologous recombination"/>
    <property type="evidence" value="ECO:0007669"/>
    <property type="project" value="UniProtKB-UniRule"/>
</dbReference>
<dbReference type="InterPro" id="IPR014013">
    <property type="entry name" value="Helic_SF1/SF2_ATP-bd_DinG/Rad3"/>
</dbReference>
<evidence type="ECO:0000256" key="2">
    <source>
        <dbReference type="ARBA" id="ARBA00022485"/>
    </source>
</evidence>
<dbReference type="HAMAP" id="MF_03065">
    <property type="entry name" value="RTEL1"/>
    <property type="match status" value="1"/>
</dbReference>
<dbReference type="GO" id="GO:0005524">
    <property type="term" value="F:ATP binding"/>
    <property type="evidence" value="ECO:0007669"/>
    <property type="project" value="UniProtKB-UniRule"/>
</dbReference>
<dbReference type="PANTHER" id="PTHR11472">
    <property type="entry name" value="DNA REPAIR DEAD HELICASE RAD3/XP-D SUBFAMILY MEMBER"/>
    <property type="match status" value="1"/>
</dbReference>
<keyword evidence="5 17" id="KW-0227">DNA damage</keyword>
<feature type="binding site" evidence="17">
    <location>
        <position position="161"/>
    </location>
    <ligand>
        <name>[4Fe-4S] cluster</name>
        <dbReference type="ChEBI" id="CHEBI:49883"/>
    </ligand>
</feature>
<gene>
    <name evidence="19" type="ORF">HHI36_009980</name>
</gene>
<keyword evidence="9 17" id="KW-0408">Iron</keyword>
<dbReference type="GO" id="GO:0046872">
    <property type="term" value="F:metal ion binding"/>
    <property type="evidence" value="ECO:0007669"/>
    <property type="project" value="UniProtKB-UniRule"/>
</dbReference>
<evidence type="ECO:0000256" key="11">
    <source>
        <dbReference type="ARBA" id="ARBA00023125"/>
    </source>
</evidence>
<dbReference type="Gene3D" id="3.40.50.300">
    <property type="entry name" value="P-loop containing nucleotide triphosphate hydrolases"/>
    <property type="match status" value="2"/>
</dbReference>
<dbReference type="InterPro" id="IPR027417">
    <property type="entry name" value="P-loop_NTPase"/>
</dbReference>
<dbReference type="InterPro" id="IPR045028">
    <property type="entry name" value="DinG/Rad3-like"/>
</dbReference>
<name>A0ABD2MHT7_9CUCU</name>
<keyword evidence="20" id="KW-1185">Reference proteome</keyword>
<evidence type="ECO:0000256" key="1">
    <source>
        <dbReference type="ARBA" id="ARBA00004123"/>
    </source>
</evidence>
<dbReference type="InterPro" id="IPR030845">
    <property type="entry name" value="RTEL1"/>
</dbReference>
<dbReference type="SUPFAM" id="SSF52540">
    <property type="entry name" value="P-loop containing nucleoside triphosphate hydrolases"/>
    <property type="match status" value="2"/>
</dbReference>
<dbReference type="SMART" id="SM00491">
    <property type="entry name" value="HELICc2"/>
    <property type="match status" value="1"/>
</dbReference>
<dbReference type="InterPro" id="IPR013020">
    <property type="entry name" value="Rad3/Chl1-like"/>
</dbReference>
<feature type="binding site" evidence="17">
    <location>
        <position position="170"/>
    </location>
    <ligand>
        <name>[4Fe-4S] cluster</name>
        <dbReference type="ChEBI" id="CHEBI:49883"/>
    </ligand>
</feature>
<dbReference type="InterPro" id="IPR006555">
    <property type="entry name" value="ATP-dep_Helicase_C"/>
</dbReference>
<evidence type="ECO:0000256" key="14">
    <source>
        <dbReference type="ARBA" id="ARBA00023242"/>
    </source>
</evidence>
<dbReference type="FunFam" id="3.40.50.300:FF:000431">
    <property type="entry name" value="Regulator of telomere elongation helicase 1"/>
    <property type="match status" value="1"/>
</dbReference>
<dbReference type="PROSITE" id="PS51193">
    <property type="entry name" value="HELICASE_ATP_BIND_2"/>
    <property type="match status" value="1"/>
</dbReference>
<evidence type="ECO:0000256" key="7">
    <source>
        <dbReference type="ARBA" id="ARBA00022806"/>
    </source>
</evidence>
<evidence type="ECO:0000256" key="15">
    <source>
        <dbReference type="ARBA" id="ARBA00049360"/>
    </source>
</evidence>
<dbReference type="GO" id="GO:0051539">
    <property type="term" value="F:4 iron, 4 sulfur cluster binding"/>
    <property type="evidence" value="ECO:0007669"/>
    <property type="project" value="UniProtKB-UniRule"/>
</dbReference>
<keyword evidence="14 17" id="KW-0539">Nucleus</keyword>
<keyword evidence="11 17" id="KW-0238">DNA-binding</keyword>
<dbReference type="GO" id="GO:0016787">
    <property type="term" value="F:hydrolase activity"/>
    <property type="evidence" value="ECO:0007669"/>
    <property type="project" value="UniProtKB-KW"/>
</dbReference>
<comment type="function">
    <text evidence="17">A probable ATP-dependent DNA helicase implicated in DNA repair and the maintenance of genomic stability. Acts as an anti-recombinase to counteract toxic recombination and limit crossover during meiosis. Regulates meiotic recombination and crossover homeostasis by physically dissociating strand invasion events and thereby promotes noncrossover repair by meiotic synthesis dependent strand annealing (SDSA) as well as disassembly of D loop recombination intermediates.</text>
</comment>
<keyword evidence="4 17" id="KW-0547">Nucleotide-binding</keyword>
<dbReference type="Pfam" id="PF13307">
    <property type="entry name" value="Helicase_C_2"/>
    <property type="match status" value="1"/>
</dbReference>
<evidence type="ECO:0000256" key="10">
    <source>
        <dbReference type="ARBA" id="ARBA00023014"/>
    </source>
</evidence>
<keyword evidence="3 17" id="KW-0479">Metal-binding</keyword>
<keyword evidence="8 17" id="KW-0067">ATP-binding</keyword>
<keyword evidence="10 17" id="KW-0411">Iron-sulfur</keyword>
<evidence type="ECO:0000256" key="17">
    <source>
        <dbReference type="HAMAP-Rule" id="MF_03065"/>
    </source>
</evidence>
<dbReference type="Pfam" id="PF06733">
    <property type="entry name" value="DEAD_2"/>
    <property type="match status" value="1"/>
</dbReference>
<feature type="binding site" evidence="17">
    <location>
        <position position="143"/>
    </location>
    <ligand>
        <name>[4Fe-4S] cluster</name>
        <dbReference type="ChEBI" id="CHEBI:49883"/>
    </ligand>
</feature>
<dbReference type="Proteomes" id="UP001516400">
    <property type="component" value="Unassembled WGS sequence"/>
</dbReference>
<dbReference type="GO" id="GO:0005634">
    <property type="term" value="C:nucleus"/>
    <property type="evidence" value="ECO:0007669"/>
    <property type="project" value="UniProtKB-SubCell"/>
</dbReference>
<dbReference type="AlphaFoldDB" id="A0ABD2MHT7"/>
<dbReference type="InterPro" id="IPR010614">
    <property type="entry name" value="RAD3-like_helicase_DEAD"/>
</dbReference>
<evidence type="ECO:0000256" key="12">
    <source>
        <dbReference type="ARBA" id="ARBA00023204"/>
    </source>
</evidence>
<keyword evidence="2 17" id="KW-0004">4Fe-4S</keyword>
<evidence type="ECO:0000256" key="9">
    <source>
        <dbReference type="ARBA" id="ARBA00023004"/>
    </source>
</evidence>
<dbReference type="GO" id="GO:0003677">
    <property type="term" value="F:DNA binding"/>
    <property type="evidence" value="ECO:0007669"/>
    <property type="project" value="UniProtKB-UniRule"/>
</dbReference>
<evidence type="ECO:0000256" key="8">
    <source>
        <dbReference type="ARBA" id="ARBA00022840"/>
    </source>
</evidence>
<protein>
    <recommendedName>
        <fullName evidence="16 17">Regulator of telomere elongation helicase 1 homolog</fullName>
        <ecNumber evidence="17">5.6.2.-</ecNumber>
    </recommendedName>
</protein>
<comment type="similarity">
    <text evidence="17">Belongs to the helicase family. RAD3/XPD subfamily.</text>
</comment>
<feature type="binding site" evidence="17">
    <location>
        <position position="206"/>
    </location>
    <ligand>
        <name>[4Fe-4S] cluster</name>
        <dbReference type="ChEBI" id="CHEBI:49883"/>
    </ligand>
</feature>
<comment type="catalytic activity">
    <reaction evidence="15 17">
        <text>ATP + H2O = ADP + phosphate + H(+)</text>
        <dbReference type="Rhea" id="RHEA:13065"/>
        <dbReference type="ChEBI" id="CHEBI:15377"/>
        <dbReference type="ChEBI" id="CHEBI:15378"/>
        <dbReference type="ChEBI" id="CHEBI:30616"/>
        <dbReference type="ChEBI" id="CHEBI:43474"/>
        <dbReference type="ChEBI" id="CHEBI:456216"/>
    </reaction>
</comment>
<evidence type="ECO:0000313" key="20">
    <source>
        <dbReference type="Proteomes" id="UP001516400"/>
    </source>
</evidence>
<dbReference type="GO" id="GO:0006281">
    <property type="term" value="P:DNA repair"/>
    <property type="evidence" value="ECO:0007669"/>
    <property type="project" value="UniProtKB-UniRule"/>
</dbReference>
<evidence type="ECO:0000259" key="18">
    <source>
        <dbReference type="PROSITE" id="PS51193"/>
    </source>
</evidence>
<dbReference type="EMBL" id="JABFTP020000001">
    <property type="protein sequence ID" value="KAL3265782.1"/>
    <property type="molecule type" value="Genomic_DNA"/>
</dbReference>
<comment type="caution">
    <text evidence="19">The sequence shown here is derived from an EMBL/GenBank/DDBJ whole genome shotgun (WGS) entry which is preliminary data.</text>
</comment>
<dbReference type="EC" id="5.6.2.-" evidence="17"/>
<dbReference type="NCBIfam" id="TIGR00604">
    <property type="entry name" value="rad3"/>
    <property type="match status" value="1"/>
</dbReference>
<evidence type="ECO:0000256" key="3">
    <source>
        <dbReference type="ARBA" id="ARBA00022723"/>
    </source>
</evidence>
<organism evidence="19 20">
    <name type="scientific">Cryptolaemus montrouzieri</name>
    <dbReference type="NCBI Taxonomy" id="559131"/>
    <lineage>
        <taxon>Eukaryota</taxon>
        <taxon>Metazoa</taxon>
        <taxon>Ecdysozoa</taxon>
        <taxon>Arthropoda</taxon>
        <taxon>Hexapoda</taxon>
        <taxon>Insecta</taxon>
        <taxon>Pterygota</taxon>
        <taxon>Neoptera</taxon>
        <taxon>Endopterygota</taxon>
        <taxon>Coleoptera</taxon>
        <taxon>Polyphaga</taxon>
        <taxon>Cucujiformia</taxon>
        <taxon>Coccinelloidea</taxon>
        <taxon>Coccinellidae</taxon>
        <taxon>Scymninae</taxon>
        <taxon>Scymnini</taxon>
        <taxon>Cryptolaemus</taxon>
    </lineage>
</organism>
<dbReference type="SMART" id="SM00488">
    <property type="entry name" value="DEXDc2"/>
    <property type="match status" value="1"/>
</dbReference>
<evidence type="ECO:0000256" key="6">
    <source>
        <dbReference type="ARBA" id="ARBA00022801"/>
    </source>
</evidence>
<proteinExistence type="inferred from homology"/>
<dbReference type="CDD" id="cd18788">
    <property type="entry name" value="SF2_C_XPD"/>
    <property type="match status" value="1"/>
</dbReference>
<evidence type="ECO:0000256" key="4">
    <source>
        <dbReference type="ARBA" id="ARBA00022741"/>
    </source>
</evidence>
<dbReference type="InterPro" id="IPR057498">
    <property type="entry name" value="Rtel1_ARCH"/>
</dbReference>
<keyword evidence="12 17" id="KW-0234">DNA repair</keyword>
<dbReference type="Pfam" id="PF23109">
    <property type="entry name" value="ARCH_RTEL1"/>
    <property type="match status" value="1"/>
</dbReference>
<reference evidence="19 20" key="1">
    <citation type="journal article" date="2021" name="BMC Biol.">
        <title>Horizontally acquired antibacterial genes associated with adaptive radiation of ladybird beetles.</title>
        <authorList>
            <person name="Li H.S."/>
            <person name="Tang X.F."/>
            <person name="Huang Y.H."/>
            <person name="Xu Z.Y."/>
            <person name="Chen M.L."/>
            <person name="Du X.Y."/>
            <person name="Qiu B.Y."/>
            <person name="Chen P.T."/>
            <person name="Zhang W."/>
            <person name="Slipinski A."/>
            <person name="Escalona H.E."/>
            <person name="Waterhouse R.M."/>
            <person name="Zwick A."/>
            <person name="Pang H."/>
        </authorList>
    </citation>
    <scope>NUCLEOTIDE SEQUENCE [LARGE SCALE GENOMIC DNA]</scope>
    <source>
        <strain evidence="19">SYSU2018</strain>
    </source>
</reference>
<evidence type="ECO:0000256" key="13">
    <source>
        <dbReference type="ARBA" id="ARBA00023235"/>
    </source>
</evidence>
<evidence type="ECO:0000313" key="19">
    <source>
        <dbReference type="EMBL" id="KAL3265782.1"/>
    </source>
</evidence>
<dbReference type="InterPro" id="IPR006554">
    <property type="entry name" value="Helicase-like_DEXD_c2"/>
</dbReference>
<keyword evidence="13 17" id="KW-0413">Isomerase</keyword>
<evidence type="ECO:0000256" key="16">
    <source>
        <dbReference type="ARBA" id="ARBA00073810"/>
    </source>
</evidence>
<evidence type="ECO:0000256" key="5">
    <source>
        <dbReference type="ARBA" id="ARBA00022763"/>
    </source>
</evidence>